<organism evidence="4 5">
    <name type="scientific">Erpetoichthys calabaricus</name>
    <name type="common">Rope fish</name>
    <name type="synonym">Calamoichthys calabaricus</name>
    <dbReference type="NCBI Taxonomy" id="27687"/>
    <lineage>
        <taxon>Eukaryota</taxon>
        <taxon>Metazoa</taxon>
        <taxon>Chordata</taxon>
        <taxon>Craniata</taxon>
        <taxon>Vertebrata</taxon>
        <taxon>Euteleostomi</taxon>
        <taxon>Actinopterygii</taxon>
        <taxon>Polypteriformes</taxon>
        <taxon>Polypteridae</taxon>
        <taxon>Erpetoichthys</taxon>
    </lineage>
</organism>
<keyword evidence="2" id="KW-1133">Transmembrane helix</keyword>
<dbReference type="PANTHER" id="PTHR15191:SF7">
    <property type="entry name" value="PTTG1-INTERACTING PROTEIN B"/>
    <property type="match status" value="1"/>
</dbReference>
<keyword evidence="3" id="KW-0732">Signal</keyword>
<evidence type="ECO:0000256" key="1">
    <source>
        <dbReference type="SAM" id="MobiDB-lite"/>
    </source>
</evidence>
<sequence>MEQNIFLPFVLVLIVSLGGAFSQTPTQPIVCSARSNTSCEECLNNVTCLWCYSNKKCIDYPVKNILPPKSLCELSSARWGVCWVDFQALIITISVLAGILLLSIIICCCCCCRKKRNPGPDKDEEKIKRQNEQRKIRQEERKNEMRMRHEEIRQKYGLTKETPYSRFENS</sequence>
<evidence type="ECO:0000313" key="4">
    <source>
        <dbReference type="Ensembl" id="ENSECRP00000010158.1"/>
    </source>
</evidence>
<reference evidence="4" key="2">
    <citation type="submission" date="2025-08" db="UniProtKB">
        <authorList>
            <consortium name="Ensembl"/>
        </authorList>
    </citation>
    <scope>IDENTIFICATION</scope>
</reference>
<dbReference type="Ensembl" id="ENSECRT00000010324.1">
    <property type="protein sequence ID" value="ENSECRP00000010158.1"/>
    <property type="gene ID" value="ENSECRG00000006776.1"/>
</dbReference>
<evidence type="ECO:0008006" key="6">
    <source>
        <dbReference type="Google" id="ProtNLM"/>
    </source>
</evidence>
<dbReference type="PANTHER" id="PTHR15191">
    <property type="entry name" value="PROTEIN CBG20567"/>
    <property type="match status" value="1"/>
</dbReference>
<reference evidence="4" key="1">
    <citation type="submission" date="2021-06" db="EMBL/GenBank/DDBJ databases">
        <authorList>
            <consortium name="Wellcome Sanger Institute Data Sharing"/>
        </authorList>
    </citation>
    <scope>NUCLEOTIDE SEQUENCE [LARGE SCALE GENOMIC DNA]</scope>
</reference>
<feature type="chain" id="PRO_5034117300" description="Pituitary tumor-transforming gene 1 protein-interacting protein-like" evidence="3">
    <location>
        <begin position="23"/>
        <end position="170"/>
    </location>
</feature>
<feature type="compositionally biased region" description="Basic and acidic residues" evidence="1">
    <location>
        <begin position="118"/>
        <end position="154"/>
    </location>
</feature>
<protein>
    <recommendedName>
        <fullName evidence="6">Pituitary tumor-transforming gene 1 protein-interacting protein-like</fullName>
    </recommendedName>
</protein>
<dbReference type="InterPro" id="IPR052304">
    <property type="entry name" value="PTTG1IP"/>
</dbReference>
<dbReference type="Proteomes" id="UP000694620">
    <property type="component" value="Chromosome 8"/>
</dbReference>
<keyword evidence="2" id="KW-0812">Transmembrane</keyword>
<proteinExistence type="predicted"/>
<evidence type="ECO:0000313" key="5">
    <source>
        <dbReference type="Proteomes" id="UP000694620"/>
    </source>
</evidence>
<keyword evidence="5" id="KW-1185">Reference proteome</keyword>
<dbReference type="GO" id="GO:0006606">
    <property type="term" value="P:protein import into nucleus"/>
    <property type="evidence" value="ECO:0007669"/>
    <property type="project" value="TreeGrafter"/>
</dbReference>
<feature type="region of interest" description="Disordered" evidence="1">
    <location>
        <begin position="117"/>
        <end position="170"/>
    </location>
</feature>
<accession>A0A8C4X7D3</accession>
<dbReference type="RefSeq" id="XP_028663324.1">
    <property type="nucleotide sequence ID" value="XM_028807491.2"/>
</dbReference>
<dbReference type="GO" id="GO:0005634">
    <property type="term" value="C:nucleus"/>
    <property type="evidence" value="ECO:0007669"/>
    <property type="project" value="TreeGrafter"/>
</dbReference>
<gene>
    <name evidence="4" type="primary">pttg1ipb</name>
</gene>
<feature type="transmembrane region" description="Helical" evidence="2">
    <location>
        <begin position="88"/>
        <end position="112"/>
    </location>
</feature>
<evidence type="ECO:0000256" key="2">
    <source>
        <dbReference type="SAM" id="Phobius"/>
    </source>
</evidence>
<keyword evidence="2" id="KW-0472">Membrane</keyword>
<reference evidence="4" key="3">
    <citation type="submission" date="2025-09" db="UniProtKB">
        <authorList>
            <consortium name="Ensembl"/>
        </authorList>
    </citation>
    <scope>IDENTIFICATION</scope>
</reference>
<dbReference type="GO" id="GO:0005737">
    <property type="term" value="C:cytoplasm"/>
    <property type="evidence" value="ECO:0007669"/>
    <property type="project" value="TreeGrafter"/>
</dbReference>
<dbReference type="AlphaFoldDB" id="A0A8C4X7D3"/>
<dbReference type="GeneID" id="114656083"/>
<dbReference type="OrthoDB" id="5829916at2759"/>
<dbReference type="GeneTree" id="ENSGT00390000004977"/>
<name>A0A8C4X7D3_ERPCA</name>
<evidence type="ECO:0000256" key="3">
    <source>
        <dbReference type="SAM" id="SignalP"/>
    </source>
</evidence>
<feature type="signal peptide" evidence="3">
    <location>
        <begin position="1"/>
        <end position="22"/>
    </location>
</feature>